<feature type="compositionally biased region" description="Gly residues" evidence="1">
    <location>
        <begin position="899"/>
        <end position="914"/>
    </location>
</feature>
<protein>
    <submittedName>
        <fullName evidence="3">Carboxypeptidase family protein</fullName>
    </submittedName>
</protein>
<comment type="caution">
    <text evidence="3">The sequence shown here is derived from an EMBL/GenBank/DDBJ whole genome shotgun (WGS) entry which is preliminary data.</text>
</comment>
<feature type="region of interest" description="Disordered" evidence="1">
    <location>
        <begin position="878"/>
        <end position="914"/>
    </location>
</feature>
<keyword evidence="3" id="KW-0378">Hydrolase</keyword>
<proteinExistence type="predicted"/>
<evidence type="ECO:0000313" key="3">
    <source>
        <dbReference type="EMBL" id="TCK75898.1"/>
    </source>
</evidence>
<evidence type="ECO:0000313" key="4">
    <source>
        <dbReference type="Proteomes" id="UP000295210"/>
    </source>
</evidence>
<dbReference type="Pfam" id="PF25183">
    <property type="entry name" value="OMP_b-brl_4"/>
    <property type="match status" value="2"/>
</dbReference>
<dbReference type="EMBL" id="SMGK01000001">
    <property type="protein sequence ID" value="TCK75898.1"/>
    <property type="molecule type" value="Genomic_DNA"/>
</dbReference>
<evidence type="ECO:0000259" key="2">
    <source>
        <dbReference type="Pfam" id="PF25183"/>
    </source>
</evidence>
<dbReference type="GO" id="GO:0004180">
    <property type="term" value="F:carboxypeptidase activity"/>
    <property type="evidence" value="ECO:0007669"/>
    <property type="project" value="UniProtKB-KW"/>
</dbReference>
<evidence type="ECO:0000256" key="1">
    <source>
        <dbReference type="SAM" id="MobiDB-lite"/>
    </source>
</evidence>
<organism evidence="3 4">
    <name type="scientific">Acidipila rosea</name>
    <dbReference type="NCBI Taxonomy" id="768535"/>
    <lineage>
        <taxon>Bacteria</taxon>
        <taxon>Pseudomonadati</taxon>
        <taxon>Acidobacteriota</taxon>
        <taxon>Terriglobia</taxon>
        <taxon>Terriglobales</taxon>
        <taxon>Acidobacteriaceae</taxon>
        <taxon>Acidipila</taxon>
    </lineage>
</organism>
<name>A0A4R1LBP5_9BACT</name>
<feature type="region of interest" description="Disordered" evidence="1">
    <location>
        <begin position="844"/>
        <end position="863"/>
    </location>
</feature>
<sequence length="984" mass="105845">MRFKFLRSFSENLCPCIRALVLTIWMCGGAYAQRLGGLQGRVIDPSGAVMPGASVVVEPQPSGLARTVQSDGEGHYRVTGLTAGRYQVTAEAEGFQRAVKQVAISGTGRFVTLDIDLSIAAQAQQVVVQGNAPLLDVSPQSNASAVAVSGNNMNALSNDPDELQNQITTLAGPSVGASGAEIYVNGMTGSDMPPKSAIREIRVNSNPFTAENDRLGYGRIDIFTKPGAAAFHGDASSEYNDSVMNAVSTFLSASNVPPPSYHTWLWDADLSGPLWKNASFFFDFQRRNINRASLVNTDILDSSLNVVPYVTSVLNPRILTNVSPHVDIQLSANNTLSASYRYYAISDRNDGIDTQSLPSQAYDRTFHHQNVQIIDTQVLSPRLINQTFFQYLHFHNTQTPQDFSPTIQVLGAFTGGGDSSGTFNRSETHYTIQNYSTLTFRKHQIEFGGTLLDLPRSESTNGGFNGTFTFNSLTDYQKTLQGLQNGMTMAQIQAAGYGPSQFSITGGNLRASINRIDGDLFVNDDWSVTPHLMASYGLRFESENYVSRKFNWAPRIGVSWGLGRSSNTKTVLRAGWGIFYTHLDDDHMIIAQRMNGINQRTYLVNNPDFYPTPPPLSELTGAATSVPTTFQIAPNLVFPYDMDTAVSVERQLSGSTTASLTYVNSRGVHQFLANDINAPLPGTFNPADPTSGVRPLGNAAGNIYNYESTAIYKQTQLVANIHVQTSRVSLFGYYVFNNAHGEAGLNLQSSPAGEFSFQTNPYDLSQDYGRTSFDIRHRVVIGGSFVAPYAFRLSPMLIASSGQPFSIQLPQDIYGTGVYDARPAPATASTPPANVVVTKYGSFNTAPGPNDTPIRPNTETGPNNFMLNVRLSRTFGLGPKVGEKHGGEGSAPETEGGPDHGLGGRGLSSGGGTSLGGATNRRYALTLGVSVLNALNNVNLATPVNVLGSPLFGQSIALATGVYSAQVGNPVANRLVDVGVALSF</sequence>
<keyword evidence="3" id="KW-0645">Protease</keyword>
<dbReference type="Proteomes" id="UP000295210">
    <property type="component" value="Unassembled WGS sequence"/>
</dbReference>
<accession>A0A4R1LBP5</accession>
<reference evidence="3 4" key="1">
    <citation type="submission" date="2019-03" db="EMBL/GenBank/DDBJ databases">
        <title>Genomic Encyclopedia of Type Strains, Phase IV (KMG-IV): sequencing the most valuable type-strain genomes for metagenomic binning, comparative biology and taxonomic classification.</title>
        <authorList>
            <person name="Goeker M."/>
        </authorList>
    </citation>
    <scope>NUCLEOTIDE SEQUENCE [LARGE SCALE GENOMIC DNA]</scope>
    <source>
        <strain evidence="3 4">DSM 103428</strain>
    </source>
</reference>
<keyword evidence="4" id="KW-1185">Reference proteome</keyword>
<dbReference type="Gene3D" id="2.60.40.1120">
    <property type="entry name" value="Carboxypeptidase-like, regulatory domain"/>
    <property type="match status" value="1"/>
</dbReference>
<dbReference type="Pfam" id="PF13620">
    <property type="entry name" value="CarboxypepD_reg"/>
    <property type="match status" value="1"/>
</dbReference>
<feature type="domain" description="TonB-dependent transporter Oar-like beta-barrel" evidence="2">
    <location>
        <begin position="546"/>
        <end position="877"/>
    </location>
</feature>
<dbReference type="SUPFAM" id="SSF49464">
    <property type="entry name" value="Carboxypeptidase regulatory domain-like"/>
    <property type="match status" value="1"/>
</dbReference>
<feature type="domain" description="TonB-dependent transporter Oar-like beta-barrel" evidence="2">
    <location>
        <begin position="321"/>
        <end position="544"/>
    </location>
</feature>
<dbReference type="AlphaFoldDB" id="A0A4R1LBP5"/>
<dbReference type="InterPro" id="IPR008969">
    <property type="entry name" value="CarboxyPept-like_regulatory"/>
</dbReference>
<dbReference type="SUPFAM" id="SSF56935">
    <property type="entry name" value="Porins"/>
    <property type="match status" value="1"/>
</dbReference>
<gene>
    <name evidence="3" type="ORF">C7378_0897</name>
</gene>
<dbReference type="InterPro" id="IPR057601">
    <property type="entry name" value="Oar-like_b-barrel"/>
</dbReference>
<keyword evidence="3" id="KW-0121">Carboxypeptidase</keyword>